<feature type="coiled-coil region" evidence="1">
    <location>
        <begin position="426"/>
        <end position="453"/>
    </location>
</feature>
<feature type="domain" description="Rad50/SbcC-type AAA" evidence="2">
    <location>
        <begin position="5"/>
        <end position="267"/>
    </location>
</feature>
<dbReference type="AlphaFoldDB" id="A0A7K1SR65"/>
<dbReference type="Pfam" id="PF13558">
    <property type="entry name" value="SbcC_Walker_B"/>
    <property type="match status" value="1"/>
</dbReference>
<dbReference type="InterPro" id="IPR027417">
    <property type="entry name" value="P-loop_NTPase"/>
</dbReference>
<keyword evidence="1" id="KW-0175">Coiled coil</keyword>
<gene>
    <name evidence="3" type="ORF">GO755_40245</name>
</gene>
<dbReference type="Proteomes" id="UP000436006">
    <property type="component" value="Unassembled WGS sequence"/>
</dbReference>
<sequence length="1036" mass="119337">MIPIKLSIQGLYSYQDLQEIDFQRLTGSSVFGIFGKVGSGKTSLLEAISFALYGETERLNSRDNRQYNMMNLKSKHLLIDFEFQAGPDQHIYKFTYEAKRHPKKHHEIGPGERRMFIRQENDWHPIGNEKEDIALLSKQILGLDYENFKRTIIIPQNQFREFLELSPAERTKMMNQLFKLDQYDLAGRVGKLSKANDDQLAELRGLLSPLEDVTPEAITHAEANIASSMDAVRAKEIEIEQLEPNEQRLLQSQTQSQKLATVQRELAGLQTLEISYNQLRQTIALYETCRLVFQADLVALRKLQDKQTGLVDAKSKTTKQLSLAEGQLVSSQSVYEATKKAYEGRGQLQQQIDELDTVQQIRTLQESIELQARNRQQVAARIDRQKNEVDGHKTKRQTYQTLIDNLLGQPSQLERLYQVEKWFAIYKPLKKQADELQKQLMDHETAVEQIKRQKDQALAGFPEDWATFTLKTLPIQIDTALEQLKGIRKDREKVYQQAFVKQELAHFADSLTDGAPCPLCGSEHHPAKHEVIQNKSNADLIRQEVSKSETALNKVNQRIDDTTALRLLIEGLAKDLRSALENSKRLIQERAEVVRQLIEHEDQFVWHEFDKEKGDDLAGAIRQESEQQKQLQHGQKVVRELSKQIEEIDTVLQEDEKKLREFDTAIAGLNGQLKTAVESLAYYRLHEISKWDLRQITDLRDSLTRTYSQTKTNFDEADKQKSEIEKLQATLLEQFQQLANQLADLANDIEAVELTLSQNLTKHAITREVVEQVLQSNLDADQEKQRIREFDKKRAGLEKQITDLELELAKHPFDPVALATVQSQLKVLRDQKDGLNKEFGQLTNVLKNLKEQWTQKQEYQKRYDALDLRKQDLKKMDELFRAQGFVNYVSSVYLKNLCESANDRFFKLTNNQLKLELDEKNNFQVRDYLNGGETRSVKTLSGGQTFQAALSLALALSDNIQHLTKAKQNLFFLDEGFGTLDKDSLQTVFKTLKALRSENRVVGIISHVEELQQEVDTYIRAEASENGSRIKRSWDE</sequence>
<evidence type="ECO:0000259" key="2">
    <source>
        <dbReference type="Pfam" id="PF13476"/>
    </source>
</evidence>
<feature type="coiled-coil region" evidence="1">
    <location>
        <begin position="569"/>
        <end position="603"/>
    </location>
</feature>
<evidence type="ECO:0000313" key="3">
    <source>
        <dbReference type="EMBL" id="MVM36305.1"/>
    </source>
</evidence>
<comment type="caution">
    <text evidence="3">The sequence shown here is derived from an EMBL/GenBank/DDBJ whole genome shotgun (WGS) entry which is preliminary data.</text>
</comment>
<protein>
    <submittedName>
        <fullName evidence="3">AAA family ATPase</fullName>
    </submittedName>
</protein>
<dbReference type="GO" id="GO:0006302">
    <property type="term" value="P:double-strand break repair"/>
    <property type="evidence" value="ECO:0007669"/>
    <property type="project" value="InterPro"/>
</dbReference>
<dbReference type="InterPro" id="IPR038729">
    <property type="entry name" value="Rad50/SbcC_AAA"/>
</dbReference>
<dbReference type="Gene3D" id="3.40.50.300">
    <property type="entry name" value="P-loop containing nucleotide triphosphate hydrolases"/>
    <property type="match status" value="2"/>
</dbReference>
<evidence type="ECO:0000313" key="4">
    <source>
        <dbReference type="Proteomes" id="UP000436006"/>
    </source>
</evidence>
<reference evidence="3 4" key="1">
    <citation type="submission" date="2019-12" db="EMBL/GenBank/DDBJ databases">
        <title>Spirosoma sp. HMF4905 genome sequencing and assembly.</title>
        <authorList>
            <person name="Kang H."/>
            <person name="Cha I."/>
            <person name="Kim H."/>
            <person name="Joh K."/>
        </authorList>
    </citation>
    <scope>NUCLEOTIDE SEQUENCE [LARGE SCALE GENOMIC DNA]</scope>
    <source>
        <strain evidence="3 4">HMF4905</strain>
    </source>
</reference>
<dbReference type="SUPFAM" id="SSF52540">
    <property type="entry name" value="P-loop containing nucleoside triphosphate hydrolases"/>
    <property type="match status" value="1"/>
</dbReference>
<feature type="coiled-coil region" evidence="1">
    <location>
        <begin position="780"/>
        <end position="876"/>
    </location>
</feature>
<dbReference type="PANTHER" id="PTHR32114:SF2">
    <property type="entry name" value="ABC TRANSPORTER ABCH.3"/>
    <property type="match status" value="1"/>
</dbReference>
<name>A0A7K1SR65_9BACT</name>
<feature type="coiled-coil region" evidence="1">
    <location>
        <begin position="717"/>
        <end position="755"/>
    </location>
</feature>
<organism evidence="3 4">
    <name type="scientific">Spirosoma arboris</name>
    <dbReference type="NCBI Taxonomy" id="2682092"/>
    <lineage>
        <taxon>Bacteria</taxon>
        <taxon>Pseudomonadati</taxon>
        <taxon>Bacteroidota</taxon>
        <taxon>Cytophagia</taxon>
        <taxon>Cytophagales</taxon>
        <taxon>Cytophagaceae</taxon>
        <taxon>Spirosoma</taxon>
    </lineage>
</organism>
<dbReference type="EMBL" id="WPIN01000038">
    <property type="protein sequence ID" value="MVM36305.1"/>
    <property type="molecule type" value="Genomic_DNA"/>
</dbReference>
<keyword evidence="4" id="KW-1185">Reference proteome</keyword>
<dbReference type="PANTHER" id="PTHR32114">
    <property type="entry name" value="ABC TRANSPORTER ABCH.3"/>
    <property type="match status" value="1"/>
</dbReference>
<dbReference type="GO" id="GO:0016887">
    <property type="term" value="F:ATP hydrolysis activity"/>
    <property type="evidence" value="ECO:0007669"/>
    <property type="project" value="InterPro"/>
</dbReference>
<dbReference type="Pfam" id="PF13476">
    <property type="entry name" value="AAA_23"/>
    <property type="match status" value="1"/>
</dbReference>
<accession>A0A7K1SR65</accession>
<proteinExistence type="predicted"/>
<dbReference type="RefSeq" id="WP_157591101.1">
    <property type="nucleotide sequence ID" value="NZ_WPIN01000038.1"/>
</dbReference>
<evidence type="ECO:0000256" key="1">
    <source>
        <dbReference type="SAM" id="Coils"/>
    </source>
</evidence>